<dbReference type="STRING" id="1895771.BGO89_03920"/>
<accession>A0A1M3L597</accession>
<dbReference type="InterPro" id="IPR006287">
    <property type="entry name" value="DJ-1"/>
</dbReference>
<protein>
    <recommendedName>
        <fullName evidence="2">DJ-1/PfpI domain-containing protein</fullName>
    </recommendedName>
</protein>
<dbReference type="FunFam" id="3.40.50.880:FF:000015">
    <property type="entry name" value="Protein DJ-1 homolog C"/>
    <property type="match status" value="1"/>
</dbReference>
<dbReference type="Proteomes" id="UP000184233">
    <property type="component" value="Unassembled WGS sequence"/>
</dbReference>
<dbReference type="GO" id="GO:0006979">
    <property type="term" value="P:response to oxidative stress"/>
    <property type="evidence" value="ECO:0007669"/>
    <property type="project" value="TreeGrafter"/>
</dbReference>
<dbReference type="InterPro" id="IPR029062">
    <property type="entry name" value="Class_I_gatase-like"/>
</dbReference>
<dbReference type="PANTHER" id="PTHR48094:SF12">
    <property type="entry name" value="PARKINSON DISEASE PROTEIN 7 HOMOLOG"/>
    <property type="match status" value="1"/>
</dbReference>
<dbReference type="AlphaFoldDB" id="A0A1M3L597"/>
<evidence type="ECO:0000313" key="3">
    <source>
        <dbReference type="EMBL" id="OJX60727.1"/>
    </source>
</evidence>
<evidence type="ECO:0000256" key="1">
    <source>
        <dbReference type="ARBA" id="ARBA00022737"/>
    </source>
</evidence>
<evidence type="ECO:0000259" key="2">
    <source>
        <dbReference type="Pfam" id="PF01965"/>
    </source>
</evidence>
<dbReference type="CDD" id="cd03135">
    <property type="entry name" value="GATase1_DJ-1"/>
    <property type="match status" value="1"/>
</dbReference>
<name>A0A1M3L597_9BACT</name>
<keyword evidence="1" id="KW-0677">Repeat</keyword>
<dbReference type="Pfam" id="PF01965">
    <property type="entry name" value="DJ-1_PfpI"/>
    <property type="match status" value="1"/>
</dbReference>
<comment type="caution">
    <text evidence="3">The sequence shown here is derived from an EMBL/GenBank/DDBJ whole genome shotgun (WGS) entry which is preliminary data.</text>
</comment>
<organism evidence="3 4">
    <name type="scientific">Candidatus Kapaibacterium thiocyanatum</name>
    <dbReference type="NCBI Taxonomy" id="1895771"/>
    <lineage>
        <taxon>Bacteria</taxon>
        <taxon>Pseudomonadati</taxon>
        <taxon>Candidatus Kapaibacteriota</taxon>
        <taxon>Candidatus Kapaibacteriia</taxon>
        <taxon>Candidatus Kapaibacteriales</taxon>
        <taxon>Candidatus Kapaibacteriaceae</taxon>
        <taxon>Candidatus Kapaibacterium</taxon>
    </lineage>
</organism>
<dbReference type="GO" id="GO:1903189">
    <property type="term" value="P:glyoxal metabolic process"/>
    <property type="evidence" value="ECO:0007669"/>
    <property type="project" value="TreeGrafter"/>
</dbReference>
<evidence type="ECO:0000313" key="4">
    <source>
        <dbReference type="Proteomes" id="UP000184233"/>
    </source>
</evidence>
<feature type="domain" description="DJ-1/PfpI" evidence="2">
    <location>
        <begin position="2"/>
        <end position="164"/>
    </location>
</feature>
<dbReference type="SUPFAM" id="SSF52317">
    <property type="entry name" value="Class I glutamine amidotransferase-like"/>
    <property type="match status" value="1"/>
</dbReference>
<dbReference type="EMBL" id="MKVH01000003">
    <property type="protein sequence ID" value="OJX60727.1"/>
    <property type="molecule type" value="Genomic_DNA"/>
</dbReference>
<gene>
    <name evidence="3" type="ORF">BGO89_03920</name>
</gene>
<dbReference type="NCBIfam" id="TIGR01383">
    <property type="entry name" value="not_thiJ"/>
    <property type="match status" value="1"/>
</dbReference>
<dbReference type="InterPro" id="IPR050325">
    <property type="entry name" value="Prot/Nucl_acid_deglycase"/>
</dbReference>
<reference evidence="3 4" key="1">
    <citation type="submission" date="2016-09" db="EMBL/GenBank/DDBJ databases">
        <title>Genome-resolved meta-omics ties microbial dynamics to process performance in biotechnology for thiocyanate degradation.</title>
        <authorList>
            <person name="Kantor R.S."/>
            <person name="Huddy R.J."/>
            <person name="Iyer R."/>
            <person name="Thomas B.C."/>
            <person name="Brown C.T."/>
            <person name="Anantharaman K."/>
            <person name="Tringe S."/>
            <person name="Hettich R.L."/>
            <person name="Harrison S.T."/>
            <person name="Banfield J.F."/>
        </authorList>
    </citation>
    <scope>NUCLEOTIDE SEQUENCE [LARGE SCALE GENOMIC DNA]</scope>
    <source>
        <strain evidence="3">59-99</strain>
    </source>
</reference>
<dbReference type="PANTHER" id="PTHR48094">
    <property type="entry name" value="PROTEIN/NUCLEIC ACID DEGLYCASE DJ-1-RELATED"/>
    <property type="match status" value="1"/>
</dbReference>
<dbReference type="GO" id="GO:0005737">
    <property type="term" value="C:cytoplasm"/>
    <property type="evidence" value="ECO:0007669"/>
    <property type="project" value="TreeGrafter"/>
</dbReference>
<dbReference type="InterPro" id="IPR002818">
    <property type="entry name" value="DJ-1/PfpI"/>
</dbReference>
<sequence>MMKVLVPISNGTEDMEAVIIIDMLRRAGCVVVVAGDGNVVICARGVRLVPDITIEEINDDETFDAIVFPGGSQGVQNFIDNPTLEAITRKHNKKKGLIGAICAAPQVLHEYGLLPKSQTLTSHPSVASTLAHYSYSLDRVVEDGTIITSRGAGTAFEFSLALIRRLMDGAVAARVSSDIVLYE</sequence>
<dbReference type="Gene3D" id="3.40.50.880">
    <property type="match status" value="1"/>
</dbReference>
<proteinExistence type="predicted"/>